<sequence length="246" mass="26560">MSTSQSRFASKTLFSALAVESGDKESEDEQLIDSVKETPIRYVSSFTHFGSPLNMCKTQLRTRTFGTTSKLSKTAQKKAAKAAREAKQKARLETQRKKHSLANGTTPTEPESESAALSTSADTAPEPETLPLPPPPEVQQTPLTQIPNATPSVPAPPQEDVPANELPKASVEVVTTPQIEEVVEVAEKAVEVTEVHSEDIPVAVKQEPATGRGLGRFLRGISTAFLVAKVDDPVGMTCVVYPQRIW</sequence>
<evidence type="ECO:0000256" key="1">
    <source>
        <dbReference type="SAM" id="MobiDB-lite"/>
    </source>
</evidence>
<feature type="compositionally biased region" description="Polar residues" evidence="1">
    <location>
        <begin position="102"/>
        <end position="122"/>
    </location>
</feature>
<keyword evidence="3" id="KW-1185">Reference proteome</keyword>
<accession>A0AAW0BC07</accession>
<feature type="compositionally biased region" description="Basic and acidic residues" evidence="1">
    <location>
        <begin position="82"/>
        <end position="95"/>
    </location>
</feature>
<keyword evidence="2" id="KW-0548">Nucleotidyltransferase</keyword>
<comment type="caution">
    <text evidence="2">The sequence shown here is derived from an EMBL/GenBank/DDBJ whole genome shotgun (WGS) entry which is preliminary data.</text>
</comment>
<dbReference type="Proteomes" id="UP001383192">
    <property type="component" value="Unassembled WGS sequence"/>
</dbReference>
<gene>
    <name evidence="2" type="primary">CDS1_2</name>
    <name evidence="2" type="ORF">VNI00_016746</name>
</gene>
<evidence type="ECO:0000313" key="2">
    <source>
        <dbReference type="EMBL" id="KAK7023440.1"/>
    </source>
</evidence>
<name>A0AAW0BC07_9AGAR</name>
<feature type="compositionally biased region" description="Pro residues" evidence="1">
    <location>
        <begin position="128"/>
        <end position="137"/>
    </location>
</feature>
<feature type="region of interest" description="Disordered" evidence="1">
    <location>
        <begin position="67"/>
        <end position="163"/>
    </location>
</feature>
<dbReference type="GO" id="GO:0004605">
    <property type="term" value="F:phosphatidate cytidylyltransferase activity"/>
    <property type="evidence" value="ECO:0007669"/>
    <property type="project" value="UniProtKB-EC"/>
</dbReference>
<keyword evidence="2" id="KW-0808">Transferase</keyword>
<dbReference type="EMBL" id="JAYKXP010000139">
    <property type="protein sequence ID" value="KAK7023440.1"/>
    <property type="molecule type" value="Genomic_DNA"/>
</dbReference>
<dbReference type="AlphaFoldDB" id="A0AAW0BC07"/>
<evidence type="ECO:0000313" key="3">
    <source>
        <dbReference type="Proteomes" id="UP001383192"/>
    </source>
</evidence>
<proteinExistence type="predicted"/>
<dbReference type="EC" id="2.7.7.41" evidence="2"/>
<protein>
    <submittedName>
        <fullName evidence="2">Phosphatidate cytidylyltransferase</fullName>
        <ecNumber evidence="2">2.7.7.41</ecNumber>
    </submittedName>
</protein>
<reference evidence="2 3" key="1">
    <citation type="submission" date="2024-01" db="EMBL/GenBank/DDBJ databases">
        <title>A draft genome for a cacao thread blight-causing isolate of Paramarasmius palmivorus.</title>
        <authorList>
            <person name="Baruah I.K."/>
            <person name="Bukari Y."/>
            <person name="Amoako-Attah I."/>
            <person name="Meinhardt L.W."/>
            <person name="Bailey B.A."/>
            <person name="Cohen S.P."/>
        </authorList>
    </citation>
    <scope>NUCLEOTIDE SEQUENCE [LARGE SCALE GENOMIC DNA]</scope>
    <source>
        <strain evidence="2 3">GH-12</strain>
    </source>
</reference>
<organism evidence="2 3">
    <name type="scientific">Paramarasmius palmivorus</name>
    <dbReference type="NCBI Taxonomy" id="297713"/>
    <lineage>
        <taxon>Eukaryota</taxon>
        <taxon>Fungi</taxon>
        <taxon>Dikarya</taxon>
        <taxon>Basidiomycota</taxon>
        <taxon>Agaricomycotina</taxon>
        <taxon>Agaricomycetes</taxon>
        <taxon>Agaricomycetidae</taxon>
        <taxon>Agaricales</taxon>
        <taxon>Marasmiineae</taxon>
        <taxon>Marasmiaceae</taxon>
        <taxon>Paramarasmius</taxon>
    </lineage>
</organism>